<accession>A0A3Q8I378</accession>
<evidence type="ECO:0000256" key="3">
    <source>
        <dbReference type="ARBA" id="ARBA00013017"/>
    </source>
</evidence>
<dbReference type="PIRSF" id="PIRSF000239">
    <property type="entry name" value="AHPC"/>
    <property type="match status" value="1"/>
</dbReference>
<dbReference type="GO" id="GO:0008379">
    <property type="term" value="F:thioredoxin peroxidase activity"/>
    <property type="evidence" value="ECO:0007669"/>
    <property type="project" value="TreeGrafter"/>
</dbReference>
<keyword evidence="8" id="KW-0676">Redox-active center</keyword>
<organism evidence="16">
    <name type="scientific">Melittangium boletus</name>
    <dbReference type="NCBI Taxonomy" id="83453"/>
    <lineage>
        <taxon>Bacteria</taxon>
        <taxon>Pseudomonadati</taxon>
        <taxon>Myxococcota</taxon>
        <taxon>Myxococcia</taxon>
        <taxon>Myxococcales</taxon>
        <taxon>Cystobacterineae</taxon>
        <taxon>Archangiaceae</taxon>
        <taxon>Melittangium</taxon>
    </lineage>
</organism>
<evidence type="ECO:0000256" key="7">
    <source>
        <dbReference type="ARBA" id="ARBA00023157"/>
    </source>
</evidence>
<feature type="region of interest" description="Disordered" evidence="14">
    <location>
        <begin position="152"/>
        <end position="177"/>
    </location>
</feature>
<evidence type="ECO:0000256" key="9">
    <source>
        <dbReference type="ARBA" id="ARBA00032824"/>
    </source>
</evidence>
<dbReference type="GO" id="GO:0034599">
    <property type="term" value="P:cellular response to oxidative stress"/>
    <property type="evidence" value="ECO:0007669"/>
    <property type="project" value="TreeGrafter"/>
</dbReference>
<evidence type="ECO:0000256" key="12">
    <source>
        <dbReference type="ARBA" id="ARBA00049091"/>
    </source>
</evidence>
<dbReference type="InterPro" id="IPR050924">
    <property type="entry name" value="Peroxiredoxin_BCP/PrxQ"/>
</dbReference>
<dbReference type="Gene3D" id="3.40.30.10">
    <property type="entry name" value="Glutaredoxin"/>
    <property type="match status" value="1"/>
</dbReference>
<dbReference type="GO" id="GO:0045454">
    <property type="term" value="P:cell redox homeostasis"/>
    <property type="evidence" value="ECO:0007669"/>
    <property type="project" value="TreeGrafter"/>
</dbReference>
<dbReference type="Pfam" id="PF00578">
    <property type="entry name" value="AhpC-TSA"/>
    <property type="match status" value="1"/>
</dbReference>
<comment type="similarity">
    <text evidence="10">Belongs to the peroxiredoxin family. BCP/PrxQ subfamily.</text>
</comment>
<evidence type="ECO:0000256" key="6">
    <source>
        <dbReference type="ARBA" id="ARBA00023002"/>
    </source>
</evidence>
<evidence type="ECO:0000256" key="14">
    <source>
        <dbReference type="SAM" id="MobiDB-lite"/>
    </source>
</evidence>
<dbReference type="InterPro" id="IPR036249">
    <property type="entry name" value="Thioredoxin-like_sf"/>
</dbReference>
<evidence type="ECO:0000256" key="13">
    <source>
        <dbReference type="PIRSR" id="PIRSR000239-1"/>
    </source>
</evidence>
<dbReference type="InterPro" id="IPR000866">
    <property type="entry name" value="AhpC/TSA"/>
</dbReference>
<evidence type="ECO:0000256" key="4">
    <source>
        <dbReference type="ARBA" id="ARBA00022559"/>
    </source>
</evidence>
<dbReference type="NCBIfam" id="NF006960">
    <property type="entry name" value="PRK09437.1"/>
    <property type="match status" value="1"/>
</dbReference>
<evidence type="ECO:0000313" key="16">
    <source>
        <dbReference type="EMBL" id="AYM53177.1"/>
    </source>
</evidence>
<sequence length="177" mass="19256">MALPTPDSPAPDFHLQDQHGHDVTLAQFRGQHVVLYFYPKDNTPGCTQEACDFRDEHSALQAAGAVVLGVSPDDLKSHQKFATKFSLPFSLLADPEHRVCEAYGVWGEKSLYGRKFLGVTRATFLIGPGGDVVRVWPKVKVAGHVSEILQSLQGGEAEAPAPKPARKSPAKKRASQE</sequence>
<keyword evidence="5" id="KW-0049">Antioxidant</keyword>
<protein>
    <recommendedName>
        <fullName evidence="3">thioredoxin-dependent peroxiredoxin</fullName>
        <ecNumber evidence="3">1.11.1.24</ecNumber>
    </recommendedName>
    <alternativeName>
        <fullName evidence="9">Thioredoxin peroxidase</fullName>
    </alternativeName>
    <alternativeName>
        <fullName evidence="11">Thioredoxin-dependent peroxiredoxin Bcp</fullName>
    </alternativeName>
</protein>
<keyword evidence="7" id="KW-1015">Disulfide bond</keyword>
<keyword evidence="4" id="KW-0575">Peroxidase</keyword>
<evidence type="ECO:0000256" key="11">
    <source>
        <dbReference type="ARBA" id="ARBA00042639"/>
    </source>
</evidence>
<keyword evidence="6" id="KW-0560">Oxidoreductase</keyword>
<dbReference type="EC" id="1.11.1.24" evidence="3"/>
<dbReference type="InterPro" id="IPR013766">
    <property type="entry name" value="Thioredoxin_domain"/>
</dbReference>
<comment type="function">
    <text evidence="1">Thiol-specific peroxidase that catalyzes the reduction of hydrogen peroxide and organic hydroperoxides to water and alcohols, respectively. Plays a role in cell protection against oxidative stress by detoxifying peroxides and as sensor of hydrogen peroxide-mediated signaling events.</text>
</comment>
<dbReference type="InterPro" id="IPR024706">
    <property type="entry name" value="Peroxiredoxin_AhpC-typ"/>
</dbReference>
<reference evidence="16" key="1">
    <citation type="journal article" date="2018" name="J. Ind. Microbiol. Biotechnol.">
        <title>Genome mining reveals uncommon alkylpyrones as type III PKS products from myxobacteria.</title>
        <authorList>
            <person name="Hug J.J."/>
            <person name="Panter F."/>
            <person name="Krug D."/>
            <person name="Muller R."/>
        </authorList>
    </citation>
    <scope>NUCLEOTIDE SEQUENCE</scope>
    <source>
        <strain evidence="16">MCy7899</strain>
    </source>
</reference>
<dbReference type="AlphaFoldDB" id="A0A3Q8I378"/>
<evidence type="ECO:0000256" key="10">
    <source>
        <dbReference type="ARBA" id="ARBA00038489"/>
    </source>
</evidence>
<comment type="catalytic activity">
    <reaction evidence="12">
        <text>a hydroperoxide + [thioredoxin]-dithiol = an alcohol + [thioredoxin]-disulfide + H2O</text>
        <dbReference type="Rhea" id="RHEA:62620"/>
        <dbReference type="Rhea" id="RHEA-COMP:10698"/>
        <dbReference type="Rhea" id="RHEA-COMP:10700"/>
        <dbReference type="ChEBI" id="CHEBI:15377"/>
        <dbReference type="ChEBI" id="CHEBI:29950"/>
        <dbReference type="ChEBI" id="CHEBI:30879"/>
        <dbReference type="ChEBI" id="CHEBI:35924"/>
        <dbReference type="ChEBI" id="CHEBI:50058"/>
        <dbReference type="EC" id="1.11.1.24"/>
    </reaction>
</comment>
<evidence type="ECO:0000256" key="8">
    <source>
        <dbReference type="ARBA" id="ARBA00023284"/>
    </source>
</evidence>
<dbReference type="PANTHER" id="PTHR42801">
    <property type="entry name" value="THIOREDOXIN-DEPENDENT PEROXIDE REDUCTASE"/>
    <property type="match status" value="1"/>
</dbReference>
<name>A0A3Q8I378_9BACT</name>
<dbReference type="FunFam" id="3.40.30.10:FF:000007">
    <property type="entry name" value="Thioredoxin-dependent thiol peroxidase"/>
    <property type="match status" value="1"/>
</dbReference>
<evidence type="ECO:0000256" key="5">
    <source>
        <dbReference type="ARBA" id="ARBA00022862"/>
    </source>
</evidence>
<evidence type="ECO:0000256" key="1">
    <source>
        <dbReference type="ARBA" id="ARBA00003330"/>
    </source>
</evidence>
<dbReference type="CDD" id="cd03017">
    <property type="entry name" value="PRX_BCP"/>
    <property type="match status" value="1"/>
</dbReference>
<feature type="domain" description="Thioredoxin" evidence="15">
    <location>
        <begin position="4"/>
        <end position="154"/>
    </location>
</feature>
<feature type="compositionally biased region" description="Basic residues" evidence="14">
    <location>
        <begin position="164"/>
        <end position="177"/>
    </location>
</feature>
<evidence type="ECO:0000256" key="2">
    <source>
        <dbReference type="ARBA" id="ARBA00011245"/>
    </source>
</evidence>
<proteinExistence type="inferred from homology"/>
<feature type="active site" description="Cysteine sulfenic acid (-SOH) intermediate; for peroxidase activity" evidence="13">
    <location>
        <position position="46"/>
    </location>
</feature>
<dbReference type="SUPFAM" id="SSF52833">
    <property type="entry name" value="Thioredoxin-like"/>
    <property type="match status" value="1"/>
</dbReference>
<dbReference type="PROSITE" id="PS51352">
    <property type="entry name" value="THIOREDOXIN_2"/>
    <property type="match status" value="1"/>
</dbReference>
<evidence type="ECO:0000259" key="15">
    <source>
        <dbReference type="PROSITE" id="PS51352"/>
    </source>
</evidence>
<dbReference type="PANTHER" id="PTHR42801:SF4">
    <property type="entry name" value="AHPC_TSA FAMILY PROTEIN"/>
    <property type="match status" value="1"/>
</dbReference>
<dbReference type="GO" id="GO:0005737">
    <property type="term" value="C:cytoplasm"/>
    <property type="evidence" value="ECO:0007669"/>
    <property type="project" value="TreeGrafter"/>
</dbReference>
<comment type="subunit">
    <text evidence="2">Monomer.</text>
</comment>
<dbReference type="EMBL" id="MH908896">
    <property type="protein sequence ID" value="AYM53177.1"/>
    <property type="molecule type" value="Genomic_DNA"/>
</dbReference>